<comment type="similarity">
    <text evidence="2 8">Belongs to the metallo-dependent hydrolases superfamily. ATZ/TRZ family.</text>
</comment>
<dbReference type="GO" id="GO:0005829">
    <property type="term" value="C:cytosol"/>
    <property type="evidence" value="ECO:0007669"/>
    <property type="project" value="TreeGrafter"/>
</dbReference>
<dbReference type="EMBL" id="QAYG01000001">
    <property type="protein sequence ID" value="PTW62892.1"/>
    <property type="molecule type" value="Genomic_DNA"/>
</dbReference>
<feature type="domain" description="Amidohydrolase-related" evidence="9">
    <location>
        <begin position="70"/>
        <end position="450"/>
    </location>
</feature>
<dbReference type="GO" id="GO:0006147">
    <property type="term" value="P:guanine catabolic process"/>
    <property type="evidence" value="ECO:0007669"/>
    <property type="project" value="UniProtKB-UniRule"/>
</dbReference>
<evidence type="ECO:0000256" key="8">
    <source>
        <dbReference type="RuleBase" id="RU366009"/>
    </source>
</evidence>
<evidence type="ECO:0000256" key="4">
    <source>
        <dbReference type="ARBA" id="ARBA00022723"/>
    </source>
</evidence>
<keyword evidence="11" id="KW-1185">Reference proteome</keyword>
<dbReference type="InterPro" id="IPR032466">
    <property type="entry name" value="Metal_Hydrolase"/>
</dbReference>
<comment type="caution">
    <text evidence="10">The sequence shown here is derived from an EMBL/GenBank/DDBJ whole genome shotgun (WGS) entry which is preliminary data.</text>
</comment>
<keyword evidence="5 8" id="KW-0378">Hydrolase</keyword>
<dbReference type="AlphaFoldDB" id="A0A2T5VGK6"/>
<dbReference type="EC" id="3.5.4.3" evidence="3 7"/>
<protein>
    <recommendedName>
        <fullName evidence="3 7">Guanine deaminase</fullName>
        <shortName evidence="8">Guanase</shortName>
        <ecNumber evidence="3 7">3.5.4.3</ecNumber>
    </recommendedName>
    <alternativeName>
        <fullName evidence="8">Guanine aminohydrolase</fullName>
    </alternativeName>
</protein>
<dbReference type="Pfam" id="PF01979">
    <property type="entry name" value="Amidohydro_1"/>
    <property type="match status" value="1"/>
</dbReference>
<dbReference type="PANTHER" id="PTHR11271">
    <property type="entry name" value="GUANINE DEAMINASE"/>
    <property type="match status" value="1"/>
</dbReference>
<comment type="catalytic activity">
    <reaction evidence="8">
        <text>guanine + H2O + H(+) = xanthine + NH4(+)</text>
        <dbReference type="Rhea" id="RHEA:14665"/>
        <dbReference type="ChEBI" id="CHEBI:15377"/>
        <dbReference type="ChEBI" id="CHEBI:15378"/>
        <dbReference type="ChEBI" id="CHEBI:16235"/>
        <dbReference type="ChEBI" id="CHEBI:17712"/>
        <dbReference type="ChEBI" id="CHEBI:28938"/>
        <dbReference type="EC" id="3.5.4.3"/>
    </reaction>
</comment>
<comment type="pathway">
    <text evidence="1 8">Purine metabolism; guanine degradation; xanthine from guanine: step 1/1.</text>
</comment>
<dbReference type="OrthoDB" id="9787621at2"/>
<dbReference type="Gene3D" id="2.30.40.10">
    <property type="entry name" value="Urease, subunit C, domain 1"/>
    <property type="match status" value="1"/>
</dbReference>
<evidence type="ECO:0000259" key="9">
    <source>
        <dbReference type="Pfam" id="PF01979"/>
    </source>
</evidence>
<dbReference type="PANTHER" id="PTHR11271:SF6">
    <property type="entry name" value="GUANINE DEAMINASE"/>
    <property type="match status" value="1"/>
</dbReference>
<reference evidence="10 11" key="1">
    <citation type="submission" date="2018-04" db="EMBL/GenBank/DDBJ databases">
        <title>Genomic Encyclopedia of Archaeal and Bacterial Type Strains, Phase II (KMG-II): from individual species to whole genera.</title>
        <authorList>
            <person name="Goeker M."/>
        </authorList>
    </citation>
    <scope>NUCLEOTIDE SEQUENCE [LARGE SCALE GENOMIC DNA]</scope>
    <source>
        <strain evidence="10 11">DSM 23382</strain>
    </source>
</reference>
<evidence type="ECO:0000256" key="2">
    <source>
        <dbReference type="ARBA" id="ARBA00006745"/>
    </source>
</evidence>
<dbReference type="GO" id="GO:0008270">
    <property type="term" value="F:zinc ion binding"/>
    <property type="evidence" value="ECO:0007669"/>
    <property type="project" value="UniProtKB-UniRule"/>
</dbReference>
<dbReference type="SUPFAM" id="SSF51556">
    <property type="entry name" value="Metallo-dependent hydrolases"/>
    <property type="match status" value="1"/>
</dbReference>
<dbReference type="Gene3D" id="3.20.20.140">
    <property type="entry name" value="Metal-dependent hydrolases"/>
    <property type="match status" value="1"/>
</dbReference>
<evidence type="ECO:0000256" key="7">
    <source>
        <dbReference type="NCBIfam" id="TIGR02967"/>
    </source>
</evidence>
<dbReference type="NCBIfam" id="TIGR02967">
    <property type="entry name" value="guan_deamin"/>
    <property type="match status" value="1"/>
</dbReference>
<evidence type="ECO:0000256" key="5">
    <source>
        <dbReference type="ARBA" id="ARBA00022801"/>
    </source>
</evidence>
<dbReference type="InterPro" id="IPR006680">
    <property type="entry name" value="Amidohydro-rel"/>
</dbReference>
<dbReference type="GO" id="GO:0008892">
    <property type="term" value="F:guanine deaminase activity"/>
    <property type="evidence" value="ECO:0007669"/>
    <property type="project" value="UniProtKB-UniRule"/>
</dbReference>
<proteinExistence type="inferred from homology"/>
<keyword evidence="6 8" id="KW-0862">Zinc</keyword>
<dbReference type="SUPFAM" id="SSF51338">
    <property type="entry name" value="Composite domain of metallo-dependent hydrolases"/>
    <property type="match status" value="1"/>
</dbReference>
<comment type="cofactor">
    <cofactor evidence="8">
        <name>Zn(2+)</name>
        <dbReference type="ChEBI" id="CHEBI:29105"/>
    </cofactor>
    <text evidence="8">Binds 1 zinc ion per subunit.</text>
</comment>
<dbReference type="InterPro" id="IPR014311">
    <property type="entry name" value="Guanine_deaminase"/>
</dbReference>
<gene>
    <name evidence="10" type="ORF">C8N35_101941</name>
</gene>
<keyword evidence="4 8" id="KW-0479">Metal-binding</keyword>
<evidence type="ECO:0000256" key="6">
    <source>
        <dbReference type="ARBA" id="ARBA00022833"/>
    </source>
</evidence>
<accession>A0A2T5VGK6</accession>
<dbReference type="Proteomes" id="UP000244081">
    <property type="component" value="Unassembled WGS sequence"/>
</dbReference>
<evidence type="ECO:0000313" key="11">
    <source>
        <dbReference type="Proteomes" id="UP000244081"/>
    </source>
</evidence>
<comment type="function">
    <text evidence="8">Catalyzes the hydrolytic deamination of guanine, producing xanthine and ammonia.</text>
</comment>
<dbReference type="RefSeq" id="WP_107988393.1">
    <property type="nucleotide sequence ID" value="NZ_QAYG01000001.1"/>
</dbReference>
<name>A0A2T5VGK6_9HYPH</name>
<evidence type="ECO:0000256" key="1">
    <source>
        <dbReference type="ARBA" id="ARBA00004984"/>
    </source>
</evidence>
<dbReference type="InterPro" id="IPR051607">
    <property type="entry name" value="Metallo-dep_hydrolases"/>
</dbReference>
<dbReference type="UniPathway" id="UPA00603">
    <property type="reaction ID" value="UER00660"/>
</dbReference>
<evidence type="ECO:0000256" key="3">
    <source>
        <dbReference type="ARBA" id="ARBA00012781"/>
    </source>
</evidence>
<organism evidence="10 11">
    <name type="scientific">Breoghania corrubedonensis</name>
    <dbReference type="NCBI Taxonomy" id="665038"/>
    <lineage>
        <taxon>Bacteria</taxon>
        <taxon>Pseudomonadati</taxon>
        <taxon>Pseudomonadota</taxon>
        <taxon>Alphaproteobacteria</taxon>
        <taxon>Hyphomicrobiales</taxon>
        <taxon>Stappiaceae</taxon>
        <taxon>Breoghania</taxon>
    </lineage>
</organism>
<sequence>MDDLKGKLVRACGFHAPAPGEIETLGDTLIDIARDGVIRDVVRSDEARYDRVMNEARRAARLVELPKGRFLLPGLVDLHIHAPQYPQVGNALDVPLEDWLQTYTFPIEARYADAAFARRSYSLLVEDLLASGTTTAMYYGTIHDEANRLLADICIERGQRALIGKVAMDHPDQCPDYYRDKNAKAAIAGTQSLIDHIRSHPDNVDGRVLPVVTPRFIPSCTDALLEDLGALAADHGCHIQTHCSESDWEHAFVKARFGASDAESLDRFGLLRERTVLGHGNFLSAADMDRIRARRAAVAHCPLSNAYFSGAVFPLKDALQKGLRVGLGTDISAGATVSLFDSARSAITASRMLETGTDPDLDPDSRSRHGGARIDFRDAFHLATAGGGAALGLPVGLFRPGFQFDAILIDPDAPLGSIRLWPELHDGEQILQKIIFTAARANIEQVWVGGAACAGTSFDRRAD</sequence>
<evidence type="ECO:0000313" key="10">
    <source>
        <dbReference type="EMBL" id="PTW62892.1"/>
    </source>
</evidence>
<dbReference type="InterPro" id="IPR011059">
    <property type="entry name" value="Metal-dep_hydrolase_composite"/>
</dbReference>